<sequence length="55" mass="6595">MIGNQEAQYYTDRIENARYQGQRLIIEARREDYGGQRFTSARLKSKHAWTYGRLQ</sequence>
<feature type="non-terminal residue" evidence="2">
    <location>
        <position position="55"/>
    </location>
</feature>
<dbReference type="EMBL" id="CAJOBI010347013">
    <property type="protein sequence ID" value="CAF5218602.1"/>
    <property type="molecule type" value="Genomic_DNA"/>
</dbReference>
<organism evidence="2 3">
    <name type="scientific">Rotaria magnacalcarata</name>
    <dbReference type="NCBI Taxonomy" id="392030"/>
    <lineage>
        <taxon>Eukaryota</taxon>
        <taxon>Metazoa</taxon>
        <taxon>Spiralia</taxon>
        <taxon>Gnathifera</taxon>
        <taxon>Rotifera</taxon>
        <taxon>Eurotatoria</taxon>
        <taxon>Bdelloidea</taxon>
        <taxon>Philodinida</taxon>
        <taxon>Philodinidae</taxon>
        <taxon>Rotaria</taxon>
    </lineage>
</organism>
<comment type="caution">
    <text evidence="2">The sequence shown here is derived from an EMBL/GenBank/DDBJ whole genome shotgun (WGS) entry which is preliminary data.</text>
</comment>
<gene>
    <name evidence="1" type="ORF">GIL414_LOCUS21579</name>
    <name evidence="2" type="ORF">SMN809_LOCUS81024</name>
</gene>
<evidence type="ECO:0000313" key="2">
    <source>
        <dbReference type="EMBL" id="CAF5218602.1"/>
    </source>
</evidence>
<name>A0A8S3JMZ6_9BILA</name>
<dbReference type="SUPFAM" id="SSF49899">
    <property type="entry name" value="Concanavalin A-like lectins/glucanases"/>
    <property type="match status" value="1"/>
</dbReference>
<reference evidence="2" key="1">
    <citation type="submission" date="2021-02" db="EMBL/GenBank/DDBJ databases">
        <authorList>
            <person name="Nowell W R."/>
        </authorList>
    </citation>
    <scope>NUCLEOTIDE SEQUENCE</scope>
</reference>
<dbReference type="Proteomes" id="UP000676336">
    <property type="component" value="Unassembled WGS sequence"/>
</dbReference>
<protein>
    <submittedName>
        <fullName evidence="2">Uncharacterized protein</fullName>
    </submittedName>
</protein>
<evidence type="ECO:0000313" key="1">
    <source>
        <dbReference type="EMBL" id="CAF4200409.1"/>
    </source>
</evidence>
<proteinExistence type="predicted"/>
<accession>A0A8S3JMZ6</accession>
<dbReference type="Proteomes" id="UP000681720">
    <property type="component" value="Unassembled WGS sequence"/>
</dbReference>
<dbReference type="EMBL" id="CAJOBJ010018778">
    <property type="protein sequence ID" value="CAF4200409.1"/>
    <property type="molecule type" value="Genomic_DNA"/>
</dbReference>
<evidence type="ECO:0000313" key="3">
    <source>
        <dbReference type="Proteomes" id="UP000676336"/>
    </source>
</evidence>
<dbReference type="Gene3D" id="2.60.120.200">
    <property type="match status" value="1"/>
</dbReference>
<dbReference type="InterPro" id="IPR013320">
    <property type="entry name" value="ConA-like_dom_sf"/>
</dbReference>
<dbReference type="AlphaFoldDB" id="A0A8S3JMZ6"/>